<reference evidence="5 6" key="1">
    <citation type="submission" date="2016-07" db="EMBL/GenBank/DDBJ databases">
        <title>Multiple horizontal gene transfer events from other fungi enriched the ability of initially mycotrophic Trichoderma (Ascomycota) to feed on dead plant biomass.</title>
        <authorList>
            <consortium name="DOE Joint Genome Institute"/>
            <person name="Aerts A."/>
            <person name="Atanasova L."/>
            <person name="Chenthamara K."/>
            <person name="Zhang J."/>
            <person name="Grujic M."/>
            <person name="Henrissat B."/>
            <person name="Kuo A."/>
            <person name="Salamov A."/>
            <person name="Lipzen A."/>
            <person name="Labutti K."/>
            <person name="Barry K."/>
            <person name="Miao Y."/>
            <person name="Rahimi M.J."/>
            <person name="Shen Q."/>
            <person name="Grigoriev I.V."/>
            <person name="Kubicek C.P."/>
            <person name="Druzhinina I.S."/>
        </authorList>
    </citation>
    <scope>NUCLEOTIDE SEQUENCE [LARGE SCALE GENOMIC DNA]</scope>
    <source>
        <strain evidence="5 6">CBS 226.95</strain>
    </source>
</reference>
<dbReference type="Pfam" id="PF11707">
    <property type="entry name" value="Npa1"/>
    <property type="match status" value="1"/>
</dbReference>
<dbReference type="Pfam" id="PF26140">
    <property type="entry name" value="HEAT_URB1"/>
    <property type="match status" value="1"/>
</dbReference>
<feature type="region of interest" description="Disordered" evidence="1">
    <location>
        <begin position="825"/>
        <end position="858"/>
    </location>
</feature>
<dbReference type="InterPro" id="IPR021714">
    <property type="entry name" value="URB1_N"/>
</dbReference>
<feature type="domain" description="URB1 C-terminal" evidence="3">
    <location>
        <begin position="899"/>
        <end position="1090"/>
    </location>
</feature>
<dbReference type="InterPro" id="IPR059018">
    <property type="entry name" value="HEAT_URB1"/>
</dbReference>
<protein>
    <recommendedName>
        <fullName evidence="7">Ribosome biogenesis protein Urb1</fullName>
    </recommendedName>
</protein>
<dbReference type="InterPro" id="IPR039844">
    <property type="entry name" value="URB1"/>
</dbReference>
<gene>
    <name evidence="5" type="ORF">M431DRAFT_207319</name>
</gene>
<evidence type="ECO:0000259" key="2">
    <source>
        <dbReference type="Pfam" id="PF11707"/>
    </source>
</evidence>
<dbReference type="SUPFAM" id="SSF48371">
    <property type="entry name" value="ARM repeat"/>
    <property type="match status" value="1"/>
</dbReference>
<dbReference type="RefSeq" id="XP_024780939.1">
    <property type="nucleotide sequence ID" value="XM_024913408.1"/>
</dbReference>
<dbReference type="EMBL" id="KZ679675">
    <property type="protein sequence ID" value="PTB61262.1"/>
    <property type="molecule type" value="Genomic_DNA"/>
</dbReference>
<evidence type="ECO:0000313" key="5">
    <source>
        <dbReference type="EMBL" id="PTB61262.1"/>
    </source>
</evidence>
<feature type="domain" description="URB1 N-terminal" evidence="2">
    <location>
        <begin position="97"/>
        <end position="442"/>
    </location>
</feature>
<dbReference type="PANTHER" id="PTHR13500:SF0">
    <property type="entry name" value="NUCLEOLAR PRE-RIBOSOMAL-ASSOCIATED PROTEIN 1"/>
    <property type="match status" value="1"/>
</dbReference>
<evidence type="ECO:0000256" key="1">
    <source>
        <dbReference type="SAM" id="MobiDB-lite"/>
    </source>
</evidence>
<keyword evidence="6" id="KW-1185">Reference proteome</keyword>
<evidence type="ECO:0000313" key="6">
    <source>
        <dbReference type="Proteomes" id="UP000241690"/>
    </source>
</evidence>
<organism evidence="5 6">
    <name type="scientific">Trichoderma harzianum CBS 226.95</name>
    <dbReference type="NCBI Taxonomy" id="983964"/>
    <lineage>
        <taxon>Eukaryota</taxon>
        <taxon>Fungi</taxon>
        <taxon>Dikarya</taxon>
        <taxon>Ascomycota</taxon>
        <taxon>Pezizomycotina</taxon>
        <taxon>Sordariomycetes</taxon>
        <taxon>Hypocreomycetidae</taxon>
        <taxon>Hypocreales</taxon>
        <taxon>Hypocreaceae</taxon>
        <taxon>Trichoderma</taxon>
    </lineage>
</organism>
<dbReference type="GO" id="GO:0005730">
    <property type="term" value="C:nucleolus"/>
    <property type="evidence" value="ECO:0007669"/>
    <property type="project" value="TreeGrafter"/>
</dbReference>
<dbReference type="GO" id="GO:0000466">
    <property type="term" value="P:maturation of 5.8S rRNA from tricistronic rRNA transcript (SSU-rRNA, 5.8S rRNA, LSU-rRNA)"/>
    <property type="evidence" value="ECO:0007669"/>
    <property type="project" value="TreeGrafter"/>
</dbReference>
<dbReference type="GeneID" id="36621970"/>
<dbReference type="PANTHER" id="PTHR13500">
    <property type="entry name" value="NUCLEOLAR PRERIBOSOMAL-ASSOCIATED PROTEIN 1"/>
    <property type="match status" value="1"/>
</dbReference>
<proteinExistence type="predicted"/>
<dbReference type="GO" id="GO:0000463">
    <property type="term" value="P:maturation of LSU-rRNA from tricistronic rRNA transcript (SSU-rRNA, 5.8S rRNA, LSU-rRNA)"/>
    <property type="evidence" value="ECO:0007669"/>
    <property type="project" value="TreeGrafter"/>
</dbReference>
<evidence type="ECO:0000259" key="3">
    <source>
        <dbReference type="Pfam" id="PF16201"/>
    </source>
</evidence>
<dbReference type="InterPro" id="IPR032436">
    <property type="entry name" value="URB1_C"/>
</dbReference>
<feature type="domain" description="URB1 central HEAT repeat" evidence="4">
    <location>
        <begin position="631"/>
        <end position="814"/>
    </location>
</feature>
<dbReference type="Pfam" id="PF16201">
    <property type="entry name" value="NopRA1"/>
    <property type="match status" value="1"/>
</dbReference>
<dbReference type="AlphaFoldDB" id="A0A2T4AW17"/>
<dbReference type="InterPro" id="IPR016024">
    <property type="entry name" value="ARM-type_fold"/>
</dbReference>
<dbReference type="STRING" id="983964.A0A2T4AW17"/>
<accession>A0A2T4AW17</accession>
<evidence type="ECO:0008006" key="7">
    <source>
        <dbReference type="Google" id="ProtNLM"/>
    </source>
</evidence>
<dbReference type="Proteomes" id="UP000241690">
    <property type="component" value="Unassembled WGS sequence"/>
</dbReference>
<name>A0A2T4AW17_TRIHA</name>
<sequence length="1142" mass="127800">MGKRASIDTDGAAAFRKRQKITHDVPTGEDVSSGEQLRSLLSFDQDMRRARHGLQSFKRLLDNIVSGDGDRSANLGILREYLELVKPRLEGEDAVFLSDIMEMWSFAAQVNEGGVMSSVAVVLALVLNIVSDSLELVKHGLGICQSLVQDRQLKSISKNLSSDKTKGFIISPTLRLLREAVSLDGGAYARRIVRARTFTFASLGRNLEIGNTGDNQGDSRKSTVRTNAVRFFLSCLKYLHSDGRKELLSQKELLSHLTFMIKSDPSSLVLEILDGLKTHVLADSKISREIKFKCFNTKTLMRILALYSYSNGTESESDVDRVGEKAHEFLMYVCTNPGAGILYPSTGLYPKETNEEFSVQLAKQKGSAHSTLGKDDTYRDGVPVFNFVLSEFAAKLRPWSSMKHSQLLTAIFEAAPELISNYFFNNQSFTFEPKLTMTWIGYASFLFDTMRIPLPASFGDKTRFALGPPPTSVVLDNILPLPLNQKVMIRCLSPSSNLTSFFATRMLVEALEKLSVAIKLHEEGFRAKDAKWSEAARRLTDAFCRRIPDMKEIVRSYKGIPSENALHKTMASRLLLLYYEMIPQVALAANFDVSPFFVSVLRSLQDGNSDKQHDGFREMELENLVSMASYSPGMRWFARIEILTGKGPSSPFTALLKLLSSSDRTAPLHQLKKVLGDVAVENQLVSSATRLKPLLQALTLSIDENSPENMDKVWSFLDNCISRCATSPIKYLDVLENYLDGGKGEAQATTDDRSFNLLAVAIAEQLPFIIKSADAQERDSLSSFISLYFSALYKKKGSDALKRVYTNIEECFITYSVKPAGLGKRKIPKTSSGGNQEGEDDDQEETRESAQQSSSGLDQAKLEETLHIPFTSPEDTSVLLKWHNKAVEDLIEDGLITNLIRLLASEHINIRKEALTNILKMAAKIDESAYEEKKQVWLLLSELAESSRPQVDNGPVPSAFIAFSIHALDILKNPLHPLYPKINSFLTRSPVWSPEKLPLAHDILHGEPSEDDKYYTEIAWFLTYMLDALKTPFDLGVFHKKRWLEKMLALGSNPYLRSNLRIRILRIVYRATCIESGSTTLITRFGLLTWLDAQRAACGVSDDAHLYKALMERAWKTCDQTRVNAWSKGGVEKLLANLQLHQ</sequence>
<evidence type="ECO:0000259" key="4">
    <source>
        <dbReference type="Pfam" id="PF26140"/>
    </source>
</evidence>